<dbReference type="EMBL" id="KZ679130">
    <property type="protein sequence ID" value="PTB77490.1"/>
    <property type="molecule type" value="Genomic_DNA"/>
</dbReference>
<protein>
    <submittedName>
        <fullName evidence="2">Uncharacterized protein</fullName>
    </submittedName>
</protein>
<evidence type="ECO:0000313" key="2">
    <source>
        <dbReference type="EMBL" id="PTB77490.1"/>
    </source>
</evidence>
<accession>A0A2T4C7F1</accession>
<dbReference type="AlphaFoldDB" id="A0A2T4C7F1"/>
<organism evidence="2 3">
    <name type="scientific">Trichoderma longibrachiatum ATCC 18648</name>
    <dbReference type="NCBI Taxonomy" id="983965"/>
    <lineage>
        <taxon>Eukaryota</taxon>
        <taxon>Fungi</taxon>
        <taxon>Dikarya</taxon>
        <taxon>Ascomycota</taxon>
        <taxon>Pezizomycotina</taxon>
        <taxon>Sordariomycetes</taxon>
        <taxon>Hypocreomycetidae</taxon>
        <taxon>Hypocreales</taxon>
        <taxon>Hypocreaceae</taxon>
        <taxon>Trichoderma</taxon>
    </lineage>
</organism>
<evidence type="ECO:0000256" key="1">
    <source>
        <dbReference type="SAM" id="MobiDB-lite"/>
    </source>
</evidence>
<evidence type="ECO:0000313" key="3">
    <source>
        <dbReference type="Proteomes" id="UP000240760"/>
    </source>
</evidence>
<proteinExistence type="predicted"/>
<reference evidence="2 3" key="1">
    <citation type="submission" date="2016-07" db="EMBL/GenBank/DDBJ databases">
        <title>Multiple horizontal gene transfer events from other fungi enriched the ability of initially mycotrophic Trichoderma (Ascomycota) to feed on dead plant biomass.</title>
        <authorList>
            <consortium name="DOE Joint Genome Institute"/>
            <person name="Aerts A."/>
            <person name="Atanasova L."/>
            <person name="Chenthamara K."/>
            <person name="Zhang J."/>
            <person name="Grujic M."/>
            <person name="Henrissat B."/>
            <person name="Kuo A."/>
            <person name="Salamov A."/>
            <person name="Lipzen A."/>
            <person name="Labutti K."/>
            <person name="Barry K."/>
            <person name="Miao Y."/>
            <person name="Rahimi M.J."/>
            <person name="Shen Q."/>
            <person name="Grigoriev I.V."/>
            <person name="Kubicek C.P."/>
            <person name="Druzhinina I.S."/>
        </authorList>
    </citation>
    <scope>NUCLEOTIDE SEQUENCE [LARGE SCALE GENOMIC DNA]</scope>
    <source>
        <strain evidence="2 3">ATCC 18648</strain>
    </source>
</reference>
<name>A0A2T4C7F1_TRILO</name>
<feature type="compositionally biased region" description="Pro residues" evidence="1">
    <location>
        <begin position="69"/>
        <end position="79"/>
    </location>
</feature>
<feature type="region of interest" description="Disordered" evidence="1">
    <location>
        <begin position="69"/>
        <end position="94"/>
    </location>
</feature>
<feature type="compositionally biased region" description="Polar residues" evidence="1">
    <location>
        <begin position="84"/>
        <end position="94"/>
    </location>
</feature>
<gene>
    <name evidence="2" type="ORF">M440DRAFT_1213437</name>
</gene>
<sequence>MQPLGALHIPANPCSYLVSKRPLLALAAVIARARTVKWSVSLLLCSGHQPPKSQLDRLPSSIWASPLAPPPPGLKPARPPNYSGLCNSPFSRSL</sequence>
<dbReference type="Proteomes" id="UP000240760">
    <property type="component" value="Unassembled WGS sequence"/>
</dbReference>
<keyword evidence="3" id="KW-1185">Reference proteome</keyword>